<keyword evidence="2" id="KW-1133">Transmembrane helix</keyword>
<reference evidence="4" key="1">
    <citation type="journal article" date="2019" name="Int. J. Syst. Evol. Microbiol.">
        <title>The Global Catalogue of Microorganisms (GCM) 10K type strain sequencing project: providing services to taxonomists for standard genome sequencing and annotation.</title>
        <authorList>
            <consortium name="The Broad Institute Genomics Platform"/>
            <consortium name="The Broad Institute Genome Sequencing Center for Infectious Disease"/>
            <person name="Wu L."/>
            <person name="Ma J."/>
        </authorList>
    </citation>
    <scope>NUCLEOTIDE SEQUENCE [LARGE SCALE GENOMIC DNA]</scope>
    <source>
        <strain evidence="4">CGMCC 4.1721</strain>
    </source>
</reference>
<evidence type="ECO:0000313" key="3">
    <source>
        <dbReference type="EMBL" id="MFC5170855.1"/>
    </source>
</evidence>
<keyword evidence="2" id="KW-0472">Membrane</keyword>
<dbReference type="Proteomes" id="UP001596208">
    <property type="component" value="Unassembled WGS sequence"/>
</dbReference>
<feature type="region of interest" description="Disordered" evidence="1">
    <location>
        <begin position="1"/>
        <end position="25"/>
    </location>
</feature>
<evidence type="ECO:0000256" key="2">
    <source>
        <dbReference type="SAM" id="Phobius"/>
    </source>
</evidence>
<sequence length="174" mass="17652">MNTDTLNTETAEDPSGTQPAELRSRSVGTGRRALIGAAAALLLAGGVVTYGILASPDGPEPGQPVPTAAVSYEVRGSGTVQIEFIAQGKQPKSLTLSGSDLPWRKDVKVALGSEPTVRIVLDGKGGDAQCAVSVRGKHVQRSTAVGPYGRATCSAPLAAAQDTSGPTSENGETP</sequence>
<proteinExistence type="predicted"/>
<evidence type="ECO:0008006" key="5">
    <source>
        <dbReference type="Google" id="ProtNLM"/>
    </source>
</evidence>
<keyword evidence="2" id="KW-0812">Transmembrane</keyword>
<dbReference type="EMBL" id="JBHSKI010000003">
    <property type="protein sequence ID" value="MFC5170855.1"/>
    <property type="molecule type" value="Genomic_DNA"/>
</dbReference>
<protein>
    <recommendedName>
        <fullName evidence="5">MmpS family membrane protein</fullName>
    </recommendedName>
</protein>
<keyword evidence="4" id="KW-1185">Reference proteome</keyword>
<comment type="caution">
    <text evidence="3">The sequence shown here is derived from an EMBL/GenBank/DDBJ whole genome shotgun (WGS) entry which is preliminary data.</text>
</comment>
<dbReference type="Gene3D" id="2.60.40.2880">
    <property type="entry name" value="MmpS1-5, C-terminal soluble domain"/>
    <property type="match status" value="1"/>
</dbReference>
<organism evidence="3 4">
    <name type="scientific">Streptomyces mutomycini</name>
    <dbReference type="NCBI Taxonomy" id="284036"/>
    <lineage>
        <taxon>Bacteria</taxon>
        <taxon>Bacillati</taxon>
        <taxon>Actinomycetota</taxon>
        <taxon>Actinomycetes</taxon>
        <taxon>Kitasatosporales</taxon>
        <taxon>Streptomycetaceae</taxon>
        <taxon>Streptomyces</taxon>
    </lineage>
</organism>
<feature type="transmembrane region" description="Helical" evidence="2">
    <location>
        <begin position="33"/>
        <end position="53"/>
    </location>
</feature>
<accession>A0ABW0B101</accession>
<evidence type="ECO:0000256" key="1">
    <source>
        <dbReference type="SAM" id="MobiDB-lite"/>
    </source>
</evidence>
<dbReference type="InterPro" id="IPR038468">
    <property type="entry name" value="MmpS_C"/>
</dbReference>
<gene>
    <name evidence="3" type="ORF">ACFPRK_09670</name>
</gene>
<evidence type="ECO:0000313" key="4">
    <source>
        <dbReference type="Proteomes" id="UP001596208"/>
    </source>
</evidence>
<dbReference type="RefSeq" id="WP_244167247.1">
    <property type="nucleotide sequence ID" value="NZ_JBHSKI010000003.1"/>
</dbReference>
<name>A0ABW0B101_9ACTN</name>